<sequence>MFDASQTIVRTNPRETPVPCYAIEGVIPVVDPSAYVHPTAVLIGDVVIGPGCYVGPCASLRGDFGRIVLHEGANLQDGCVMHGFPGHDTVVESNGHIGHGAVLHSCIVRRDAMVGMNAVVMDDAEIGEQSIVAACAFVPAGMIVPPRMLAAGMPAKLRRELSAEEIAWKLEGTRTYQELTRRCHASLREVEPLRALDADRPRLKAPAVEPLIALRRKGEAQA</sequence>
<name>A0A1J5PEI4_9ZZZZ</name>
<dbReference type="AlphaFoldDB" id="A0A1J5PEI4"/>
<dbReference type="SUPFAM" id="SSF51161">
    <property type="entry name" value="Trimeric LpxA-like enzymes"/>
    <property type="match status" value="1"/>
</dbReference>
<dbReference type="InterPro" id="IPR011004">
    <property type="entry name" value="Trimer_LpxA-like_sf"/>
</dbReference>
<reference evidence="1" key="1">
    <citation type="submission" date="2016-10" db="EMBL/GenBank/DDBJ databases">
        <title>Sequence of Gallionella enrichment culture.</title>
        <authorList>
            <person name="Poehlein A."/>
            <person name="Muehling M."/>
            <person name="Daniel R."/>
        </authorList>
    </citation>
    <scope>NUCLEOTIDE SEQUENCE</scope>
</reference>
<dbReference type="InterPro" id="IPR001451">
    <property type="entry name" value="Hexapep"/>
</dbReference>
<dbReference type="InterPro" id="IPR050484">
    <property type="entry name" value="Transf_Hexapept/Carb_Anhydrase"/>
</dbReference>
<comment type="caution">
    <text evidence="1">The sequence shown here is derived from an EMBL/GenBank/DDBJ whole genome shotgun (WGS) entry which is preliminary data.</text>
</comment>
<proteinExistence type="predicted"/>
<organism evidence="1">
    <name type="scientific">mine drainage metagenome</name>
    <dbReference type="NCBI Taxonomy" id="410659"/>
    <lineage>
        <taxon>unclassified sequences</taxon>
        <taxon>metagenomes</taxon>
        <taxon>ecological metagenomes</taxon>
    </lineage>
</organism>
<dbReference type="EMBL" id="MLJW01004538">
    <property type="protein sequence ID" value="OIQ69782.1"/>
    <property type="molecule type" value="Genomic_DNA"/>
</dbReference>
<dbReference type="GO" id="GO:0047200">
    <property type="term" value="F:tetrahydrodipicolinate N-acetyltransferase activity"/>
    <property type="evidence" value="ECO:0007669"/>
    <property type="project" value="UniProtKB-EC"/>
</dbReference>
<keyword evidence="1" id="KW-0012">Acyltransferase</keyword>
<gene>
    <name evidence="1" type="primary">dapH_13</name>
    <name evidence="1" type="ORF">GALL_486140</name>
</gene>
<evidence type="ECO:0000313" key="1">
    <source>
        <dbReference type="EMBL" id="OIQ69782.1"/>
    </source>
</evidence>
<dbReference type="PANTHER" id="PTHR13061:SF29">
    <property type="entry name" value="GAMMA CARBONIC ANHYDRASE-LIKE 1, MITOCHONDRIAL-RELATED"/>
    <property type="match status" value="1"/>
</dbReference>
<protein>
    <submittedName>
        <fullName evidence="1">2,3,4,5-tetrahydropyridine-2,6-dicarboxylate N-acetyltransferase</fullName>
        <ecNumber evidence="1">2.3.1.89</ecNumber>
    </submittedName>
</protein>
<dbReference type="CDD" id="cd04745">
    <property type="entry name" value="LbH_paaY_like"/>
    <property type="match status" value="1"/>
</dbReference>
<accession>A0A1J5PEI4</accession>
<dbReference type="EC" id="2.3.1.89" evidence="1"/>
<dbReference type="Gene3D" id="2.160.10.10">
    <property type="entry name" value="Hexapeptide repeat proteins"/>
    <property type="match status" value="1"/>
</dbReference>
<dbReference type="PANTHER" id="PTHR13061">
    <property type="entry name" value="DYNACTIN SUBUNIT P25"/>
    <property type="match status" value="1"/>
</dbReference>
<keyword evidence="1" id="KW-0808">Transferase</keyword>
<dbReference type="Pfam" id="PF00132">
    <property type="entry name" value="Hexapep"/>
    <property type="match status" value="1"/>
</dbReference>